<dbReference type="PANTHER" id="PTHR13779:SF7">
    <property type="entry name" value="ATPASE WRNIP1"/>
    <property type="match status" value="1"/>
</dbReference>
<dbReference type="InterPro" id="IPR008824">
    <property type="entry name" value="RuvB-like_N"/>
</dbReference>
<dbReference type="CDD" id="cd00009">
    <property type="entry name" value="AAA"/>
    <property type="match status" value="1"/>
</dbReference>
<dbReference type="InterPro" id="IPR021886">
    <property type="entry name" value="MgsA_C"/>
</dbReference>
<name>A0A290HS52_9BACT</name>
<evidence type="ECO:0000313" key="7">
    <source>
        <dbReference type="Proteomes" id="UP000217349"/>
    </source>
</evidence>
<dbReference type="SMART" id="SM00382">
    <property type="entry name" value="AAA"/>
    <property type="match status" value="1"/>
</dbReference>
<gene>
    <name evidence="6" type="ORF">SJPD1_0099</name>
</gene>
<dbReference type="Proteomes" id="UP000217349">
    <property type="component" value="Chromosome"/>
</dbReference>
<dbReference type="Gene3D" id="1.10.8.60">
    <property type="match status" value="1"/>
</dbReference>
<dbReference type="SUPFAM" id="SSF52540">
    <property type="entry name" value="P-loop containing nucleoside triphosphate hydrolases"/>
    <property type="match status" value="1"/>
</dbReference>
<dbReference type="FunFam" id="1.20.272.10:FF:000001">
    <property type="entry name" value="Putative AAA family ATPase"/>
    <property type="match status" value="1"/>
</dbReference>
<dbReference type="AlphaFoldDB" id="A0A290HS52"/>
<dbReference type="Gene3D" id="1.20.272.10">
    <property type="match status" value="1"/>
</dbReference>
<accession>A0A290HS52</accession>
<dbReference type="GO" id="GO:0017116">
    <property type="term" value="F:single-stranded DNA helicase activity"/>
    <property type="evidence" value="ECO:0007669"/>
    <property type="project" value="TreeGrafter"/>
</dbReference>
<reference evidence="7" key="1">
    <citation type="submission" date="2017-09" db="EMBL/GenBank/DDBJ databases">
        <title>The complete genome of Sulfurospirillum sp. JPD-1.</title>
        <authorList>
            <person name="Goris T."/>
        </authorList>
    </citation>
    <scope>NUCLEOTIDE SEQUENCE [LARGE SCALE GENOMIC DNA]</scope>
    <source>
        <strain evidence="7">JPD-1</strain>
    </source>
</reference>
<dbReference type="InterPro" id="IPR008921">
    <property type="entry name" value="DNA_pol3_clamp-load_cplx_C"/>
</dbReference>
<evidence type="ECO:0000256" key="1">
    <source>
        <dbReference type="ARBA" id="ARBA00002393"/>
    </source>
</evidence>
<dbReference type="InterPro" id="IPR032423">
    <property type="entry name" value="AAA_assoc_2"/>
</dbReference>
<dbReference type="GO" id="GO:0005524">
    <property type="term" value="F:ATP binding"/>
    <property type="evidence" value="ECO:0007669"/>
    <property type="project" value="UniProtKB-KW"/>
</dbReference>
<dbReference type="GO" id="GO:0006310">
    <property type="term" value="P:DNA recombination"/>
    <property type="evidence" value="ECO:0007669"/>
    <property type="project" value="InterPro"/>
</dbReference>
<protein>
    <recommendedName>
        <fullName evidence="2">Replication-associated recombination protein A</fullName>
    </recommendedName>
</protein>
<dbReference type="Gene3D" id="1.10.3710.10">
    <property type="entry name" value="DNA polymerase III clamp loader subunits, C-terminal domain"/>
    <property type="match status" value="1"/>
</dbReference>
<dbReference type="GO" id="GO:0009378">
    <property type="term" value="F:four-way junction helicase activity"/>
    <property type="evidence" value="ECO:0007669"/>
    <property type="project" value="InterPro"/>
</dbReference>
<feature type="domain" description="AAA+ ATPase" evidence="5">
    <location>
        <begin position="42"/>
        <end position="177"/>
    </location>
</feature>
<dbReference type="Pfam" id="PF16193">
    <property type="entry name" value="AAA_assoc_2"/>
    <property type="match status" value="1"/>
</dbReference>
<evidence type="ECO:0000313" key="6">
    <source>
        <dbReference type="EMBL" id="ATB68229.1"/>
    </source>
</evidence>
<dbReference type="GO" id="GO:0000731">
    <property type="term" value="P:DNA synthesis involved in DNA repair"/>
    <property type="evidence" value="ECO:0007669"/>
    <property type="project" value="TreeGrafter"/>
</dbReference>
<evidence type="ECO:0000256" key="2">
    <source>
        <dbReference type="ARBA" id="ARBA00020776"/>
    </source>
</evidence>
<proteinExistence type="predicted"/>
<evidence type="ECO:0000256" key="4">
    <source>
        <dbReference type="ARBA" id="ARBA00022840"/>
    </source>
</evidence>
<comment type="function">
    <text evidence="1">DNA-dependent ATPase that plays important roles in cellular responses to stalled DNA replication processes.</text>
</comment>
<dbReference type="Pfam" id="PF05496">
    <property type="entry name" value="RuvB_N"/>
    <property type="match status" value="1"/>
</dbReference>
<dbReference type="Gene3D" id="3.40.50.300">
    <property type="entry name" value="P-loop containing nucleotide triphosphate hydrolases"/>
    <property type="match status" value="1"/>
</dbReference>
<dbReference type="EMBL" id="CP023275">
    <property type="protein sequence ID" value="ATB68229.1"/>
    <property type="molecule type" value="Genomic_DNA"/>
</dbReference>
<dbReference type="Pfam" id="PF12002">
    <property type="entry name" value="MgsA_C"/>
    <property type="match status" value="1"/>
</dbReference>
<dbReference type="InterPro" id="IPR003593">
    <property type="entry name" value="AAA+_ATPase"/>
</dbReference>
<sequence>MKRTMINNFALFFRPKVIEELAGQKHLSGESSPFRKLLKSGSMSHSLFFGPAGVGKTTLARIVANELELPFYELDATSVKVDEIRKILSQHRGSLQKPLIFIDEIHRLSKTQQEVLLLPMENHEAIIIGASTENPYFVLSSGIRSRMMLFEFYPLEEDDLRAIIQRVREKIVFEIEDEAIAYLMSSSAGDSRALLNLLEFALKVDLHVTLETLKNLRPSALKDGVSSDNTHYNLISAMIKSVRGSDVDAALYYLARLIDGGESPDFIARRLVILASEDIGNANPNALNLASSTLLSVSKIGYPEARIILSQCLIYLACSPKSNSAYLAINNALEYVKNEKGLKVPAHLKSPSPKGYLYPHDFGGWVEQKYLEKPLHFYDNLSIGYEKTLSEWLVKIKTKDNKQS</sequence>
<dbReference type="InterPro" id="IPR027417">
    <property type="entry name" value="P-loop_NTPase"/>
</dbReference>
<dbReference type="GO" id="GO:0006261">
    <property type="term" value="P:DNA-templated DNA replication"/>
    <property type="evidence" value="ECO:0007669"/>
    <property type="project" value="TreeGrafter"/>
</dbReference>
<dbReference type="PANTHER" id="PTHR13779">
    <property type="entry name" value="WERNER HELICASE-INTERACTING PROTEIN 1 FAMILY MEMBER"/>
    <property type="match status" value="1"/>
</dbReference>
<dbReference type="SUPFAM" id="SSF48019">
    <property type="entry name" value="post-AAA+ oligomerization domain-like"/>
    <property type="match status" value="1"/>
</dbReference>
<evidence type="ECO:0000256" key="3">
    <source>
        <dbReference type="ARBA" id="ARBA00022741"/>
    </source>
</evidence>
<dbReference type="GO" id="GO:0008047">
    <property type="term" value="F:enzyme activator activity"/>
    <property type="evidence" value="ECO:0007669"/>
    <property type="project" value="TreeGrafter"/>
</dbReference>
<organism evidence="6 7">
    <name type="scientific">Sulfurospirillum diekertiae</name>
    <dbReference type="NCBI Taxonomy" id="1854492"/>
    <lineage>
        <taxon>Bacteria</taxon>
        <taxon>Pseudomonadati</taxon>
        <taxon>Campylobacterota</taxon>
        <taxon>Epsilonproteobacteria</taxon>
        <taxon>Campylobacterales</taxon>
        <taxon>Sulfurospirillaceae</taxon>
        <taxon>Sulfurospirillum</taxon>
    </lineage>
</organism>
<evidence type="ECO:0000259" key="5">
    <source>
        <dbReference type="SMART" id="SM00382"/>
    </source>
</evidence>
<dbReference type="GO" id="GO:0003677">
    <property type="term" value="F:DNA binding"/>
    <property type="evidence" value="ECO:0007669"/>
    <property type="project" value="InterPro"/>
</dbReference>
<keyword evidence="4" id="KW-0067">ATP-binding</keyword>
<keyword evidence="3" id="KW-0547">Nucleotide-binding</keyword>
<dbReference type="InterPro" id="IPR051314">
    <property type="entry name" value="AAA_ATPase_RarA/MGS1/WRNIP1"/>
</dbReference>
<dbReference type="CDD" id="cd18139">
    <property type="entry name" value="HLD_clamp_RarA"/>
    <property type="match status" value="1"/>
</dbReference>
<dbReference type="KEGG" id="sulj:SJPD1_0099"/>